<feature type="transmembrane region" description="Helical" evidence="11">
    <location>
        <begin position="764"/>
        <end position="783"/>
    </location>
</feature>
<dbReference type="AlphaFoldDB" id="S4MSR7"/>
<dbReference type="InterPro" id="IPR023096">
    <property type="entry name" value="G6P_Isomerase_C"/>
</dbReference>
<dbReference type="PROSITE" id="PS00174">
    <property type="entry name" value="P_GLUCOSE_ISOMERASE_2"/>
    <property type="match status" value="1"/>
</dbReference>
<evidence type="ECO:0000256" key="9">
    <source>
        <dbReference type="RuleBase" id="RU000612"/>
    </source>
</evidence>
<dbReference type="GO" id="GO:0005829">
    <property type="term" value="C:cytosol"/>
    <property type="evidence" value="ECO:0007669"/>
    <property type="project" value="TreeGrafter"/>
</dbReference>
<comment type="caution">
    <text evidence="12">The sequence shown here is derived from an EMBL/GenBank/DDBJ whole genome shotgun (WGS) entry which is preliminary data.</text>
</comment>
<dbReference type="HOGENOM" id="CLU_314465_0_0_11"/>
<organism evidence="12 13">
    <name type="scientific">Streptomyces afghaniensis 772</name>
    <dbReference type="NCBI Taxonomy" id="1283301"/>
    <lineage>
        <taxon>Bacteria</taxon>
        <taxon>Bacillati</taxon>
        <taxon>Actinomycetota</taxon>
        <taxon>Actinomycetes</taxon>
        <taxon>Kitasatosporales</taxon>
        <taxon>Streptomycetaceae</taxon>
        <taxon>Streptomyces</taxon>
    </lineage>
</organism>
<dbReference type="CDD" id="cd05016">
    <property type="entry name" value="SIS_PGI_2"/>
    <property type="match status" value="1"/>
</dbReference>
<feature type="active site" evidence="8">
    <location>
        <position position="525"/>
    </location>
</feature>
<evidence type="ECO:0000256" key="10">
    <source>
        <dbReference type="SAM" id="MobiDB-lite"/>
    </source>
</evidence>
<dbReference type="GO" id="GO:0004347">
    <property type="term" value="F:glucose-6-phosphate isomerase activity"/>
    <property type="evidence" value="ECO:0007669"/>
    <property type="project" value="UniProtKB-UniRule"/>
</dbReference>
<comment type="similarity">
    <text evidence="2 8 9">Belongs to the GPI family.</text>
</comment>
<dbReference type="PRINTS" id="PR00662">
    <property type="entry name" value="G6PISOMERASE"/>
</dbReference>
<dbReference type="PROSITE" id="PS51463">
    <property type="entry name" value="P_GLUCOSE_ISOMERASE_3"/>
    <property type="match status" value="1"/>
</dbReference>
<dbReference type="Gene3D" id="3.40.50.10490">
    <property type="entry name" value="Glucose-6-phosphate isomerase like protein, domain 1"/>
    <property type="match status" value="2"/>
</dbReference>
<dbReference type="CDD" id="cd05015">
    <property type="entry name" value="SIS_PGI_1"/>
    <property type="match status" value="1"/>
</dbReference>
<feature type="transmembrane region" description="Helical" evidence="11">
    <location>
        <begin position="731"/>
        <end position="752"/>
    </location>
</feature>
<dbReference type="EMBL" id="AOPY01001452">
    <property type="protein sequence ID" value="EPJ38620.1"/>
    <property type="molecule type" value="Genomic_DNA"/>
</dbReference>
<feature type="transmembrane region" description="Helical" evidence="11">
    <location>
        <begin position="825"/>
        <end position="847"/>
    </location>
</feature>
<dbReference type="HAMAP" id="MF_00473">
    <property type="entry name" value="G6P_isomerase"/>
    <property type="match status" value="1"/>
</dbReference>
<dbReference type="PANTHER" id="PTHR11469">
    <property type="entry name" value="GLUCOSE-6-PHOSPHATE ISOMERASE"/>
    <property type="match status" value="1"/>
</dbReference>
<dbReference type="Gene3D" id="1.10.1390.10">
    <property type="match status" value="1"/>
</dbReference>
<comment type="pathway">
    <text evidence="1 8 9">Carbohydrate degradation; glycolysis; D-glyceraldehyde 3-phosphate and glycerone phosphate from D-glucose: step 2/4.</text>
</comment>
<keyword evidence="4 8" id="KW-0963">Cytoplasm</keyword>
<evidence type="ECO:0000256" key="6">
    <source>
        <dbReference type="ARBA" id="ARBA00023235"/>
    </source>
</evidence>
<feature type="compositionally biased region" description="Basic and acidic residues" evidence="10">
    <location>
        <begin position="607"/>
        <end position="623"/>
    </location>
</feature>
<dbReference type="GO" id="GO:0006094">
    <property type="term" value="P:gluconeogenesis"/>
    <property type="evidence" value="ECO:0007669"/>
    <property type="project" value="UniProtKB-UniRule"/>
</dbReference>
<dbReference type="GO" id="GO:0006096">
    <property type="term" value="P:glycolytic process"/>
    <property type="evidence" value="ECO:0007669"/>
    <property type="project" value="UniProtKB-UniRule"/>
</dbReference>
<evidence type="ECO:0000256" key="2">
    <source>
        <dbReference type="ARBA" id="ARBA00006604"/>
    </source>
</evidence>
<dbReference type="Proteomes" id="UP000015001">
    <property type="component" value="Unassembled WGS sequence"/>
</dbReference>
<dbReference type="UniPathway" id="UPA00109">
    <property type="reaction ID" value="UER00181"/>
</dbReference>
<dbReference type="InterPro" id="IPR001672">
    <property type="entry name" value="G6P_Isomerase"/>
</dbReference>
<feature type="transmembrane region" description="Helical" evidence="11">
    <location>
        <begin position="795"/>
        <end position="813"/>
    </location>
</feature>
<dbReference type="InterPro" id="IPR035476">
    <property type="entry name" value="SIS_PGI_1"/>
</dbReference>
<dbReference type="PATRIC" id="fig|1283301.3.peg.4301"/>
<dbReference type="PANTHER" id="PTHR11469:SF1">
    <property type="entry name" value="GLUCOSE-6-PHOSPHATE ISOMERASE"/>
    <property type="match status" value="1"/>
</dbReference>
<keyword evidence="3 8" id="KW-0312">Gluconeogenesis</keyword>
<evidence type="ECO:0000256" key="7">
    <source>
        <dbReference type="ARBA" id="ARBA00029321"/>
    </source>
</evidence>
<dbReference type="GO" id="GO:0051156">
    <property type="term" value="P:glucose 6-phosphate metabolic process"/>
    <property type="evidence" value="ECO:0007669"/>
    <property type="project" value="TreeGrafter"/>
</dbReference>
<dbReference type="GO" id="GO:0097367">
    <property type="term" value="F:carbohydrate derivative binding"/>
    <property type="evidence" value="ECO:0007669"/>
    <property type="project" value="InterPro"/>
</dbReference>
<protein>
    <recommendedName>
        <fullName evidence="8">Glucose-6-phosphate isomerase</fullName>
        <shortName evidence="8">GPI</shortName>
        <ecNumber evidence="8">5.3.1.9</ecNumber>
    </recommendedName>
    <alternativeName>
        <fullName evidence="8">Phosphoglucose isomerase</fullName>
        <shortName evidence="8">PGI</shortName>
    </alternativeName>
    <alternativeName>
        <fullName evidence="8">Phosphohexose isomerase</fullName>
        <shortName evidence="8">PHI</shortName>
    </alternativeName>
</protein>
<comment type="pathway">
    <text evidence="8">Carbohydrate biosynthesis; gluconeogenesis.</text>
</comment>
<gene>
    <name evidence="8" type="primary">pgi</name>
    <name evidence="12" type="ORF">STAFG_4330</name>
</gene>
<dbReference type="InterPro" id="IPR046348">
    <property type="entry name" value="SIS_dom_sf"/>
</dbReference>
<keyword evidence="6 8" id="KW-0413">Isomerase</keyword>
<comment type="catalytic activity">
    <reaction evidence="7 8 9">
        <text>alpha-D-glucose 6-phosphate = beta-D-fructose 6-phosphate</text>
        <dbReference type="Rhea" id="RHEA:11816"/>
        <dbReference type="ChEBI" id="CHEBI:57634"/>
        <dbReference type="ChEBI" id="CHEBI:58225"/>
        <dbReference type="EC" id="5.3.1.9"/>
    </reaction>
</comment>
<keyword evidence="13" id="KW-1185">Reference proteome</keyword>
<keyword evidence="11" id="KW-0472">Membrane</keyword>
<feature type="region of interest" description="Disordered" evidence="10">
    <location>
        <begin position="593"/>
        <end position="623"/>
    </location>
</feature>
<evidence type="ECO:0000256" key="5">
    <source>
        <dbReference type="ARBA" id="ARBA00023152"/>
    </source>
</evidence>
<keyword evidence="5 8" id="KW-0324">Glycolysis</keyword>
<dbReference type="SUPFAM" id="SSF53697">
    <property type="entry name" value="SIS domain"/>
    <property type="match status" value="1"/>
</dbReference>
<dbReference type="UniPathway" id="UPA00138"/>
<dbReference type="InterPro" id="IPR018189">
    <property type="entry name" value="Phosphoglucose_isomerase_CS"/>
</dbReference>
<feature type="compositionally biased region" description="Pro residues" evidence="10">
    <location>
        <begin position="915"/>
        <end position="924"/>
    </location>
</feature>
<evidence type="ECO:0000256" key="3">
    <source>
        <dbReference type="ARBA" id="ARBA00022432"/>
    </source>
</evidence>
<dbReference type="NCBIfam" id="NF001211">
    <property type="entry name" value="PRK00179.1"/>
    <property type="match status" value="1"/>
</dbReference>
<evidence type="ECO:0000313" key="12">
    <source>
        <dbReference type="EMBL" id="EPJ38620.1"/>
    </source>
</evidence>
<evidence type="ECO:0000256" key="11">
    <source>
        <dbReference type="SAM" id="Phobius"/>
    </source>
</evidence>
<name>S4MSR7_9ACTN</name>
<keyword evidence="11" id="KW-1133">Transmembrane helix</keyword>
<accession>S4MSR7</accession>
<feature type="region of interest" description="Disordered" evidence="10">
    <location>
        <begin position="867"/>
        <end position="930"/>
    </location>
</feature>
<evidence type="ECO:0000313" key="13">
    <source>
        <dbReference type="Proteomes" id="UP000015001"/>
    </source>
</evidence>
<sequence length="930" mass="100584">MNADGRTRLNQTSEWTALAKHREELGDVQLRELFAADSGRGTAYTLRVGDLYVDYSKHLVTDDTLRLLRELAAATDVFGLRDAMFRGEKINTTEDRAVLHTALRAPRDAVIEVDGENVVPGVHAVLDKMADFANRVRSGEWTGHTGKRIRNVVNVGIGGSDLGPAMAYEVLRAFTDRDFTVRFVSNVDGADLHEAVRDLDPAETLFVIASKTFTTIETVTNATSARGWLLDALDGGTSRSSEVESGGEAAVAKHFVALSTNAEKVAEFGIDTANMFEFWDWVGGRYSYDSAIGLALMIAIGPDNFRDMLDGFRIVDEHFRTAPAESNVPLLLGLLGIWYGNFHDAQSHAVLPYSHYLSKFTAYLQQLDMESNGKYVGRDGREVEWQTGPVVWGTPGTNGQHAYYQLIHQGTKLIPADFIGFARPVGELGDRLKAQHDLLMANFFAQTQALAFGKTPEEVRAEGVPEELVPHKTFKGNHPTTTILAPELTPSVLGQLVALYEHKVFVQGAVWNIDSFDQWGVELGKVLAKRVEPALTEGAEVEGLDASTKALVARTGSCAAGSDVRRAVGGRRRVARPPPGGVAIPPAARRALFRSPPGGAPSASRRLPVDHHGECSGEREVARTRGSWTGGTLTVRSVLKPQDVARAVFHPAWIPQPLDPSVERLKRFRVIAGAVASLGVYTFIEGGFDFTELLENAMTASVVLLFLTPLTVGAMLWVWRRGGTVRQLRVPLVNSLLLLLLFVGCVAALLLLVQTVNGSANPVVIIGVGLTMMWMLIFTAYGAVRVSGNFFGTAATHRCLPPLLAMVTSWLVAVPDLVTGDLHGLSLTLGIVFILGAPVTVTAIALLEMGRLKRRYGIRLKTHPATLAPAPAPGPVPPMPPGMHPGMPPAGSPYLPPQGNPYGHPYAPGGQHPYAPHPQPPYNPQHPYGG</sequence>
<proteinExistence type="inferred from homology"/>
<dbReference type="Pfam" id="PF00342">
    <property type="entry name" value="PGI"/>
    <property type="match status" value="1"/>
</dbReference>
<dbReference type="GO" id="GO:0048029">
    <property type="term" value="F:monosaccharide binding"/>
    <property type="evidence" value="ECO:0007669"/>
    <property type="project" value="TreeGrafter"/>
</dbReference>
<evidence type="ECO:0000256" key="4">
    <source>
        <dbReference type="ARBA" id="ARBA00022490"/>
    </source>
</evidence>
<comment type="function">
    <text evidence="8">Catalyzes the reversible isomerization of glucose-6-phosphate to fructose-6-phosphate.</text>
</comment>
<feature type="compositionally biased region" description="Pro residues" evidence="10">
    <location>
        <begin position="870"/>
        <end position="899"/>
    </location>
</feature>
<keyword evidence="11" id="KW-0812">Transmembrane</keyword>
<reference evidence="12 13" key="1">
    <citation type="submission" date="2013-02" db="EMBL/GenBank/DDBJ databases">
        <title>Draft Genome Sequence of Streptomyces afghaniensis, Which Produces Compounds of the Julimycin B-Complex.</title>
        <authorList>
            <person name="Gruening B.A."/>
            <person name="Praeg A."/>
            <person name="Erxleben A."/>
            <person name="Guenther S."/>
            <person name="Fiedler H.-P."/>
            <person name="Goodfellow M."/>
            <person name="Mueller M."/>
        </authorList>
    </citation>
    <scope>NUCLEOTIDE SEQUENCE [LARGE SCALE GENOMIC DNA]</scope>
    <source>
        <strain evidence="12 13">772</strain>
    </source>
</reference>
<feature type="transmembrane region" description="Helical" evidence="11">
    <location>
        <begin position="696"/>
        <end position="719"/>
    </location>
</feature>
<evidence type="ECO:0000256" key="8">
    <source>
        <dbReference type="HAMAP-Rule" id="MF_00473"/>
    </source>
</evidence>
<dbReference type="EC" id="5.3.1.9" evidence="8"/>
<evidence type="ECO:0000256" key="1">
    <source>
        <dbReference type="ARBA" id="ARBA00004926"/>
    </source>
</evidence>
<dbReference type="InterPro" id="IPR035482">
    <property type="entry name" value="SIS_PGI_2"/>
</dbReference>
<feature type="active site" evidence="8">
    <location>
        <position position="401"/>
    </location>
</feature>
<dbReference type="FunFam" id="3.40.50.10490:FF:000018">
    <property type="entry name" value="Glucose-6-phosphate isomerase"/>
    <property type="match status" value="1"/>
</dbReference>
<feature type="active site" description="Proton donor" evidence="8">
    <location>
        <position position="370"/>
    </location>
</feature>
<comment type="subcellular location">
    <subcellularLocation>
        <location evidence="8">Cytoplasm</location>
    </subcellularLocation>
</comment>